<evidence type="ECO:0000256" key="3">
    <source>
        <dbReference type="ARBA" id="ARBA00022884"/>
    </source>
</evidence>
<dbReference type="OrthoDB" id="2155283at2759"/>
<evidence type="ECO:0000313" key="6">
    <source>
        <dbReference type="EMBL" id="ORX61951.1"/>
    </source>
</evidence>
<evidence type="ECO:0000256" key="1">
    <source>
        <dbReference type="ARBA" id="ARBA00004496"/>
    </source>
</evidence>
<dbReference type="GO" id="GO:0000932">
    <property type="term" value="C:P-body"/>
    <property type="evidence" value="ECO:0007669"/>
    <property type="project" value="TreeGrafter"/>
</dbReference>
<dbReference type="SUPFAM" id="SSF47769">
    <property type="entry name" value="SAM/Pointed domain"/>
    <property type="match status" value="1"/>
</dbReference>
<gene>
    <name evidence="6" type="ORF">DM01DRAFT_300702</name>
</gene>
<keyword evidence="7" id="KW-1185">Reference proteome</keyword>
<dbReference type="GO" id="GO:0003729">
    <property type="term" value="F:mRNA binding"/>
    <property type="evidence" value="ECO:0007669"/>
    <property type="project" value="TreeGrafter"/>
</dbReference>
<comment type="caution">
    <text evidence="6">The sequence shown here is derived from an EMBL/GenBank/DDBJ whole genome shotgun (WGS) entry which is preliminary data.</text>
</comment>
<dbReference type="SMART" id="SM00454">
    <property type="entry name" value="SAM"/>
    <property type="match status" value="1"/>
</dbReference>
<dbReference type="PANTHER" id="PTHR12515:SF5">
    <property type="entry name" value="PROTEIN SMAUG"/>
    <property type="match status" value="1"/>
</dbReference>
<name>A0A1X2GV92_9FUNG</name>
<dbReference type="Proteomes" id="UP000242146">
    <property type="component" value="Unassembled WGS sequence"/>
</dbReference>
<feature type="region of interest" description="Disordered" evidence="4">
    <location>
        <begin position="211"/>
        <end position="240"/>
    </location>
</feature>
<dbReference type="Pfam" id="PF25479">
    <property type="entry name" value="Vts1"/>
    <property type="match status" value="1"/>
</dbReference>
<proteinExistence type="predicted"/>
<dbReference type="PROSITE" id="PS50105">
    <property type="entry name" value="SAM_DOMAIN"/>
    <property type="match status" value="1"/>
</dbReference>
<reference evidence="6 7" key="1">
    <citation type="submission" date="2016-07" db="EMBL/GenBank/DDBJ databases">
        <title>Pervasive Adenine N6-methylation of Active Genes in Fungi.</title>
        <authorList>
            <consortium name="DOE Joint Genome Institute"/>
            <person name="Mondo S.J."/>
            <person name="Dannebaum R.O."/>
            <person name="Kuo R.C."/>
            <person name="Labutti K."/>
            <person name="Haridas S."/>
            <person name="Kuo A."/>
            <person name="Salamov A."/>
            <person name="Ahrendt S.R."/>
            <person name="Lipzen A."/>
            <person name="Sullivan W."/>
            <person name="Andreopoulos W.B."/>
            <person name="Clum A."/>
            <person name="Lindquist E."/>
            <person name="Daum C."/>
            <person name="Ramamoorthy G.K."/>
            <person name="Gryganskyi A."/>
            <person name="Culley D."/>
            <person name="Magnuson J.K."/>
            <person name="James T.Y."/>
            <person name="O'Malley M.A."/>
            <person name="Stajich J.E."/>
            <person name="Spatafora J.W."/>
            <person name="Visel A."/>
            <person name="Grigoriev I.V."/>
        </authorList>
    </citation>
    <scope>NUCLEOTIDE SEQUENCE [LARGE SCALE GENOMIC DNA]</scope>
    <source>
        <strain evidence="6 7">NRRL 3301</strain>
    </source>
</reference>
<accession>A0A1X2GV92</accession>
<dbReference type="Pfam" id="PF07647">
    <property type="entry name" value="SAM_2"/>
    <property type="match status" value="1"/>
</dbReference>
<dbReference type="EMBL" id="MCGT01000002">
    <property type="protein sequence ID" value="ORX61951.1"/>
    <property type="molecule type" value="Genomic_DNA"/>
</dbReference>
<keyword evidence="3" id="KW-0694">RNA-binding</keyword>
<dbReference type="InterPro" id="IPR057327">
    <property type="entry name" value="Vts1_dom"/>
</dbReference>
<dbReference type="AlphaFoldDB" id="A0A1X2GV92"/>
<evidence type="ECO:0000259" key="5">
    <source>
        <dbReference type="PROSITE" id="PS50105"/>
    </source>
</evidence>
<dbReference type="InterPro" id="IPR013761">
    <property type="entry name" value="SAM/pointed_sf"/>
</dbReference>
<evidence type="ECO:0000313" key="7">
    <source>
        <dbReference type="Proteomes" id="UP000242146"/>
    </source>
</evidence>
<dbReference type="InterPro" id="IPR050897">
    <property type="entry name" value="SMAUG/VTS1_RNA-bind"/>
</dbReference>
<dbReference type="Gene3D" id="1.10.150.50">
    <property type="entry name" value="Transcription Factor, Ets-1"/>
    <property type="match status" value="1"/>
</dbReference>
<dbReference type="PANTHER" id="PTHR12515">
    <property type="entry name" value="STERILE ALPHA MOTIF DOMAIN CONTAINING PROTEIN 4-RELATED"/>
    <property type="match status" value="1"/>
</dbReference>
<sequence length="325" mass="37148">MRPVSENMKREFKTNEASYLDKLSEDLQQQQHTLESLAQAKLDPDVQDGIKHVDRWFRQLNDTEKTVLLYTLLQQASPLQARFLITILQPIGNEHPLHLYTAPDLGAKEQCRQPFAFGEPSLEKQKVAFTPFTQSQCWEPLLPLHTRQASPDLTHRTTPPPTRSNDLRRRTAPSLVPPSPTSADWSHWTDAAWSLPTDPWPAKLVSLSPLSLKDSPTTPPPSNGTPRPLPTASTSQNQRHMHRHRFTRNVHDVDMNALRDVPSWLKSLRLHKYTSGLQSMPWQDLVKLTDEQLIAKGVHTKGARDKLLRAFECVRLYCESNDIDF</sequence>
<evidence type="ECO:0000256" key="4">
    <source>
        <dbReference type="SAM" id="MobiDB-lite"/>
    </source>
</evidence>
<dbReference type="GO" id="GO:0000289">
    <property type="term" value="P:nuclear-transcribed mRNA poly(A) tail shortening"/>
    <property type="evidence" value="ECO:0007669"/>
    <property type="project" value="TreeGrafter"/>
</dbReference>
<feature type="region of interest" description="Disordered" evidence="4">
    <location>
        <begin position="148"/>
        <end position="183"/>
    </location>
</feature>
<dbReference type="InterPro" id="IPR001660">
    <property type="entry name" value="SAM"/>
</dbReference>
<evidence type="ECO:0000256" key="2">
    <source>
        <dbReference type="ARBA" id="ARBA00022490"/>
    </source>
</evidence>
<feature type="compositionally biased region" description="Pro residues" evidence="4">
    <location>
        <begin position="217"/>
        <end position="229"/>
    </location>
</feature>
<protein>
    <recommendedName>
        <fullName evidence="5">SAM domain-containing protein</fullName>
    </recommendedName>
</protein>
<keyword evidence="2" id="KW-0963">Cytoplasm</keyword>
<organism evidence="6 7">
    <name type="scientific">Hesseltinella vesiculosa</name>
    <dbReference type="NCBI Taxonomy" id="101127"/>
    <lineage>
        <taxon>Eukaryota</taxon>
        <taxon>Fungi</taxon>
        <taxon>Fungi incertae sedis</taxon>
        <taxon>Mucoromycota</taxon>
        <taxon>Mucoromycotina</taxon>
        <taxon>Mucoromycetes</taxon>
        <taxon>Mucorales</taxon>
        <taxon>Cunninghamellaceae</taxon>
        <taxon>Hesseltinella</taxon>
    </lineage>
</organism>
<feature type="domain" description="SAM" evidence="5">
    <location>
        <begin position="256"/>
        <end position="317"/>
    </location>
</feature>
<comment type="subcellular location">
    <subcellularLocation>
        <location evidence="1">Cytoplasm</location>
    </subcellularLocation>
</comment>